<evidence type="ECO:0000313" key="8">
    <source>
        <dbReference type="EMBL" id="KAB2619868.1"/>
    </source>
</evidence>
<dbReference type="Proteomes" id="UP000327157">
    <property type="component" value="Unassembled WGS sequence"/>
</dbReference>
<dbReference type="InterPro" id="IPR030184">
    <property type="entry name" value="WAT1-related"/>
</dbReference>
<dbReference type="GO" id="GO:0016020">
    <property type="term" value="C:membrane"/>
    <property type="evidence" value="ECO:0007669"/>
    <property type="project" value="UniProtKB-SubCell"/>
</dbReference>
<keyword evidence="3 6" id="KW-0812">Transmembrane</keyword>
<evidence type="ECO:0000259" key="7">
    <source>
        <dbReference type="Pfam" id="PF00892"/>
    </source>
</evidence>
<dbReference type="PANTHER" id="PTHR31218">
    <property type="entry name" value="WAT1-RELATED PROTEIN"/>
    <property type="match status" value="1"/>
</dbReference>
<feature type="domain" description="EamA" evidence="7">
    <location>
        <begin position="129"/>
        <end position="265"/>
    </location>
</feature>
<feature type="transmembrane region" description="Helical" evidence="6">
    <location>
        <begin position="158"/>
        <end position="177"/>
    </location>
</feature>
<evidence type="ECO:0000256" key="1">
    <source>
        <dbReference type="ARBA" id="ARBA00004141"/>
    </source>
</evidence>
<keyword evidence="5 6" id="KW-0472">Membrane</keyword>
<dbReference type="OrthoDB" id="1728340at2759"/>
<feature type="transmembrane region" description="Helical" evidence="6">
    <location>
        <begin position="55"/>
        <end position="75"/>
    </location>
</feature>
<evidence type="ECO:0000256" key="2">
    <source>
        <dbReference type="ARBA" id="ARBA00007635"/>
    </source>
</evidence>
<organism evidence="8 9">
    <name type="scientific">Pyrus ussuriensis x Pyrus communis</name>
    <dbReference type="NCBI Taxonomy" id="2448454"/>
    <lineage>
        <taxon>Eukaryota</taxon>
        <taxon>Viridiplantae</taxon>
        <taxon>Streptophyta</taxon>
        <taxon>Embryophyta</taxon>
        <taxon>Tracheophyta</taxon>
        <taxon>Spermatophyta</taxon>
        <taxon>Magnoliopsida</taxon>
        <taxon>eudicotyledons</taxon>
        <taxon>Gunneridae</taxon>
        <taxon>Pentapetalae</taxon>
        <taxon>rosids</taxon>
        <taxon>fabids</taxon>
        <taxon>Rosales</taxon>
        <taxon>Rosaceae</taxon>
        <taxon>Amygdaloideae</taxon>
        <taxon>Maleae</taxon>
        <taxon>Pyrus</taxon>
    </lineage>
</organism>
<evidence type="ECO:0000256" key="6">
    <source>
        <dbReference type="RuleBase" id="RU363077"/>
    </source>
</evidence>
<protein>
    <recommendedName>
        <fullName evidence="6">WAT1-related protein</fullName>
    </recommendedName>
</protein>
<dbReference type="EMBL" id="SMOL01000372">
    <property type="protein sequence ID" value="KAB2619868.1"/>
    <property type="molecule type" value="Genomic_DNA"/>
</dbReference>
<feature type="transmembrane region" description="Helical" evidence="6">
    <location>
        <begin position="197"/>
        <end position="215"/>
    </location>
</feature>
<sequence length="281" mass="31761">MLLAQMGYTFLYFVTEASFNHGMNPHVYITYRHIVSGIVMLPFAYFLERKERPKLTFVLFLELFFTFISGVGGSLPSKSSRVSKSFQYPISLAGVMTMTLYKGPIIRNLWPALIHVEGKSSIHENWLKASILTVTSCITWSAWYIMQAIKLKGYPAQLSLTTWMSFIGAAQSAVFTLCIEHRRAAWTMEFNIDLWSILYVAVVCSGLIIFIQLWCTEEKGPVFVTMLNPVSTIVVAVLAYFVLGEISILFNCYSNLGAVTVITGLYDLKSTMMMTYKCAAW</sequence>
<proteinExistence type="inferred from homology"/>
<keyword evidence="9" id="KW-1185">Reference proteome</keyword>
<comment type="caution">
    <text evidence="8">The sequence shown here is derived from an EMBL/GenBank/DDBJ whole genome shotgun (WGS) entry which is preliminary data.</text>
</comment>
<reference evidence="8 9" key="1">
    <citation type="submission" date="2019-09" db="EMBL/GenBank/DDBJ databases">
        <authorList>
            <person name="Ou C."/>
        </authorList>
    </citation>
    <scope>NUCLEOTIDE SEQUENCE [LARGE SCALE GENOMIC DNA]</scope>
    <source>
        <strain evidence="8">S2</strain>
        <tissue evidence="8">Leaf</tissue>
    </source>
</reference>
<dbReference type="GO" id="GO:0022857">
    <property type="term" value="F:transmembrane transporter activity"/>
    <property type="evidence" value="ECO:0007669"/>
    <property type="project" value="InterPro"/>
</dbReference>
<gene>
    <name evidence="8" type="ORF">D8674_037434</name>
</gene>
<reference evidence="8 9" key="2">
    <citation type="submission" date="2019-11" db="EMBL/GenBank/DDBJ databases">
        <title>A de novo genome assembly of a pear dwarfing rootstock.</title>
        <authorList>
            <person name="Wang F."/>
            <person name="Wang J."/>
            <person name="Li S."/>
            <person name="Zhang Y."/>
            <person name="Fang M."/>
            <person name="Ma L."/>
            <person name="Zhao Y."/>
            <person name="Jiang S."/>
        </authorList>
    </citation>
    <scope>NUCLEOTIDE SEQUENCE [LARGE SCALE GENOMIC DNA]</scope>
    <source>
        <strain evidence="8">S2</strain>
        <tissue evidence="8">Leaf</tissue>
    </source>
</reference>
<comment type="subcellular location">
    <subcellularLocation>
        <location evidence="1 6">Membrane</location>
        <topology evidence="1 6">Multi-pass membrane protein</topology>
    </subcellularLocation>
</comment>
<evidence type="ECO:0000313" key="9">
    <source>
        <dbReference type="Proteomes" id="UP000327157"/>
    </source>
</evidence>
<evidence type="ECO:0000256" key="5">
    <source>
        <dbReference type="ARBA" id="ARBA00023136"/>
    </source>
</evidence>
<accession>A0A5N5GX35</accession>
<keyword evidence="4 6" id="KW-1133">Transmembrane helix</keyword>
<feature type="transmembrane region" description="Helical" evidence="6">
    <location>
        <begin position="222"/>
        <end position="242"/>
    </location>
</feature>
<feature type="transmembrane region" description="Helical" evidence="6">
    <location>
        <begin position="29"/>
        <end position="48"/>
    </location>
</feature>
<comment type="similarity">
    <text evidence="2 6">Belongs to the drug/metabolite transporter (DMT) superfamily. Plant drug/metabolite exporter (P-DME) (TC 2.A.7.4) family.</text>
</comment>
<evidence type="ECO:0000256" key="4">
    <source>
        <dbReference type="ARBA" id="ARBA00022989"/>
    </source>
</evidence>
<dbReference type="Pfam" id="PF00892">
    <property type="entry name" value="EamA"/>
    <property type="match status" value="1"/>
</dbReference>
<evidence type="ECO:0000256" key="3">
    <source>
        <dbReference type="ARBA" id="ARBA00022692"/>
    </source>
</evidence>
<dbReference type="InterPro" id="IPR000620">
    <property type="entry name" value="EamA_dom"/>
</dbReference>
<feature type="transmembrane region" description="Helical" evidence="6">
    <location>
        <begin position="126"/>
        <end position="146"/>
    </location>
</feature>
<name>A0A5N5GX35_9ROSA</name>
<dbReference type="AlphaFoldDB" id="A0A5N5GX35"/>